<evidence type="ECO:0000256" key="12">
    <source>
        <dbReference type="ARBA" id="ARBA00046271"/>
    </source>
</evidence>
<evidence type="ECO:0000256" key="2">
    <source>
        <dbReference type="ARBA" id="ARBA00022443"/>
    </source>
</evidence>
<evidence type="ECO:0000256" key="9">
    <source>
        <dbReference type="ARBA" id="ARBA00023140"/>
    </source>
</evidence>
<dbReference type="Pfam" id="PF04088">
    <property type="entry name" value="Peroxin-13_N"/>
    <property type="match status" value="1"/>
</dbReference>
<dbReference type="Pfam" id="PF07653">
    <property type="entry name" value="SH3_2"/>
    <property type="match status" value="1"/>
</dbReference>
<dbReference type="PROSITE" id="PS50002">
    <property type="entry name" value="SH3"/>
    <property type="match status" value="1"/>
</dbReference>
<dbReference type="CDD" id="cd11771">
    <property type="entry name" value="SH3_Pex13p_fungal"/>
    <property type="match status" value="1"/>
</dbReference>
<evidence type="ECO:0000256" key="3">
    <source>
        <dbReference type="ARBA" id="ARBA00022448"/>
    </source>
</evidence>
<gene>
    <name evidence="17" type="primary">PEX13</name>
    <name evidence="17" type="ORF">MVES_000909</name>
</gene>
<evidence type="ECO:0000256" key="7">
    <source>
        <dbReference type="ARBA" id="ARBA00023010"/>
    </source>
</evidence>
<evidence type="ECO:0000256" key="15">
    <source>
        <dbReference type="SAM" id="Phobius"/>
    </source>
</evidence>
<feature type="compositionally biased region" description="Low complexity" evidence="14">
    <location>
        <begin position="343"/>
        <end position="356"/>
    </location>
</feature>
<keyword evidence="7" id="KW-0811">Translocation</keyword>
<keyword evidence="6 15" id="KW-1133">Transmembrane helix</keyword>
<name>A0A2N1JE41_9BASI</name>
<dbReference type="GO" id="GO:1990429">
    <property type="term" value="C:peroxisomal importomer complex"/>
    <property type="evidence" value="ECO:0007669"/>
    <property type="project" value="TreeGrafter"/>
</dbReference>
<protein>
    <recommendedName>
        <fullName evidence="11">Peroxisomal membrane protein PEX13</fullName>
    </recommendedName>
    <alternativeName>
        <fullName evidence="10">Peroxin-13</fullName>
    </alternativeName>
</protein>
<keyword evidence="8 15" id="KW-0472">Membrane</keyword>
<proteinExistence type="inferred from homology"/>
<accession>A0A2N1JE41</accession>
<comment type="similarity">
    <text evidence="1">Belongs to the peroxin-13 family.</text>
</comment>
<evidence type="ECO:0000256" key="6">
    <source>
        <dbReference type="ARBA" id="ARBA00022989"/>
    </source>
</evidence>
<dbReference type="InterPro" id="IPR036028">
    <property type="entry name" value="SH3-like_dom_sf"/>
</dbReference>
<keyword evidence="3" id="KW-0813">Transport</keyword>
<dbReference type="PANTHER" id="PTHR19332:SF1">
    <property type="entry name" value="PEROXISOMAL MEMBRANE PROTEIN PEX13"/>
    <property type="match status" value="1"/>
</dbReference>
<dbReference type="InterPro" id="IPR001452">
    <property type="entry name" value="SH3_domain"/>
</dbReference>
<dbReference type="SUPFAM" id="SSF50044">
    <property type="entry name" value="SH3-domain"/>
    <property type="match status" value="1"/>
</dbReference>
<dbReference type="AlphaFoldDB" id="A0A2N1JE41"/>
<dbReference type="PRINTS" id="PR00452">
    <property type="entry name" value="SH3DOMAIN"/>
</dbReference>
<comment type="subcellular location">
    <subcellularLocation>
        <location evidence="12">Peroxisome membrane</location>
    </subcellularLocation>
</comment>
<dbReference type="Proteomes" id="UP000232875">
    <property type="component" value="Unassembled WGS sequence"/>
</dbReference>
<evidence type="ECO:0000256" key="8">
    <source>
        <dbReference type="ARBA" id="ARBA00023136"/>
    </source>
</evidence>
<feature type="domain" description="SH3" evidence="16">
    <location>
        <begin position="256"/>
        <end position="322"/>
    </location>
</feature>
<organism evidence="17 18">
    <name type="scientific">Malassezia vespertilionis</name>
    <dbReference type="NCBI Taxonomy" id="2020962"/>
    <lineage>
        <taxon>Eukaryota</taxon>
        <taxon>Fungi</taxon>
        <taxon>Dikarya</taxon>
        <taxon>Basidiomycota</taxon>
        <taxon>Ustilaginomycotina</taxon>
        <taxon>Malasseziomycetes</taxon>
        <taxon>Malasseziales</taxon>
        <taxon>Malasseziaceae</taxon>
        <taxon>Malassezia</taxon>
    </lineage>
</organism>
<reference evidence="17 18" key="1">
    <citation type="submission" date="2017-10" db="EMBL/GenBank/DDBJ databases">
        <title>A novel species of cold-tolerant Malassezia isolated from bats.</title>
        <authorList>
            <person name="Lorch J.M."/>
            <person name="Palmer J.M."/>
            <person name="Vanderwolf K.J."/>
            <person name="Schmidt K.Z."/>
            <person name="Verant M.L."/>
            <person name="Weller T.J."/>
            <person name="Blehert D.S."/>
        </authorList>
    </citation>
    <scope>NUCLEOTIDE SEQUENCE [LARGE SCALE GENOMIC DNA]</scope>
    <source>
        <strain evidence="17 18">NWHC:44797-103</strain>
    </source>
</reference>
<sequence length="356" mass="37560">MGGMGNYGSGYGLGYGSGYGSGYGGYGSSYSSPYSRFGGMSGMSGMGGMGGYGGMGGMGGYGGMGGMGGYGGMGGMGGMGGFGQPGDMSLTQRMESGTQATFELISSIVSAFGGFAQMLESTFMATHSSFFAMVGVADQFAHLRNYLGQVLSIFALARYAKNLVLRLSGRTPTGIDSGEFRDFQRKGVAGRPRPNKRPLIIFFLAVIGLPYLMGKLVKMITARQEAERARLAQQAAETGTDLQQQNALGSGPIDPSKLTFVRARFPYNAADALELSLKTNEVVAVLSKTNPQTGEESQWWRGRTRDGRIGWFPSTYTETLEEARDRAAKTTHLPPSAKEAIPADKSAAKEASVSKS</sequence>
<evidence type="ECO:0000313" key="18">
    <source>
        <dbReference type="Proteomes" id="UP000232875"/>
    </source>
</evidence>
<dbReference type="EMBL" id="KZ454988">
    <property type="protein sequence ID" value="PKI84818.1"/>
    <property type="molecule type" value="Genomic_DNA"/>
</dbReference>
<dbReference type="Gene3D" id="2.30.30.40">
    <property type="entry name" value="SH3 Domains"/>
    <property type="match status" value="1"/>
</dbReference>
<dbReference type="InterPro" id="IPR035463">
    <property type="entry name" value="Pex13"/>
</dbReference>
<keyword evidence="9" id="KW-0576">Peroxisome</keyword>
<evidence type="ECO:0000256" key="11">
    <source>
        <dbReference type="ARBA" id="ARBA00034535"/>
    </source>
</evidence>
<dbReference type="GO" id="GO:0005778">
    <property type="term" value="C:peroxisomal membrane"/>
    <property type="evidence" value="ECO:0007669"/>
    <property type="project" value="UniProtKB-SubCell"/>
</dbReference>
<evidence type="ECO:0000313" key="17">
    <source>
        <dbReference type="EMBL" id="PKI84818.1"/>
    </source>
</evidence>
<dbReference type="InterPro" id="IPR007223">
    <property type="entry name" value="Peroxin-13_N"/>
</dbReference>
<feature type="transmembrane region" description="Helical" evidence="15">
    <location>
        <begin position="199"/>
        <end position="217"/>
    </location>
</feature>
<feature type="region of interest" description="Disordered" evidence="14">
    <location>
        <begin position="324"/>
        <end position="356"/>
    </location>
</feature>
<dbReference type="SMART" id="SM00326">
    <property type="entry name" value="SH3"/>
    <property type="match status" value="1"/>
</dbReference>
<keyword evidence="2 13" id="KW-0728">SH3 domain</keyword>
<evidence type="ECO:0000256" key="14">
    <source>
        <dbReference type="SAM" id="MobiDB-lite"/>
    </source>
</evidence>
<keyword evidence="18" id="KW-1185">Reference proteome</keyword>
<evidence type="ECO:0000259" key="16">
    <source>
        <dbReference type="PROSITE" id="PS50002"/>
    </source>
</evidence>
<evidence type="ECO:0000256" key="10">
    <source>
        <dbReference type="ARBA" id="ARBA00029693"/>
    </source>
</evidence>
<dbReference type="OrthoDB" id="10037838at2759"/>
<dbReference type="GO" id="GO:0016560">
    <property type="term" value="P:protein import into peroxisome matrix, docking"/>
    <property type="evidence" value="ECO:0007669"/>
    <property type="project" value="InterPro"/>
</dbReference>
<dbReference type="STRING" id="2020962.A0A2N1JE41"/>
<keyword evidence="4 15" id="KW-0812">Transmembrane</keyword>
<evidence type="ECO:0000256" key="1">
    <source>
        <dbReference type="ARBA" id="ARBA00006033"/>
    </source>
</evidence>
<keyword evidence="5" id="KW-0653">Protein transport</keyword>
<evidence type="ECO:0000256" key="5">
    <source>
        <dbReference type="ARBA" id="ARBA00022927"/>
    </source>
</evidence>
<evidence type="ECO:0000256" key="13">
    <source>
        <dbReference type="PROSITE-ProRule" id="PRU00192"/>
    </source>
</evidence>
<evidence type="ECO:0000256" key="4">
    <source>
        <dbReference type="ARBA" id="ARBA00022692"/>
    </source>
</evidence>
<dbReference type="PANTHER" id="PTHR19332">
    <property type="entry name" value="PEROXISOMAL MEMBRANE PROTEIN PEX13"/>
    <property type="match status" value="1"/>
</dbReference>